<evidence type="ECO:0000256" key="1">
    <source>
        <dbReference type="SAM" id="MobiDB-lite"/>
    </source>
</evidence>
<proteinExistence type="predicted"/>
<gene>
    <name evidence="2" type="ORF">NSPZN2_10253</name>
</gene>
<reference evidence="2 3" key="1">
    <citation type="submission" date="2021-02" db="EMBL/GenBank/DDBJ databases">
        <authorList>
            <person name="Han P."/>
        </authorList>
    </citation>
    <scope>NUCLEOTIDE SEQUENCE [LARGE SCALE GENOMIC DNA]</scope>
    <source>
        <strain evidence="2">Candidatus Nitrospira sp. ZN2</strain>
    </source>
</reference>
<organism evidence="2 3">
    <name type="scientific">Nitrospira defluvii</name>
    <dbReference type="NCBI Taxonomy" id="330214"/>
    <lineage>
        <taxon>Bacteria</taxon>
        <taxon>Pseudomonadati</taxon>
        <taxon>Nitrospirota</taxon>
        <taxon>Nitrospiria</taxon>
        <taxon>Nitrospirales</taxon>
        <taxon>Nitrospiraceae</taxon>
        <taxon>Nitrospira</taxon>
    </lineage>
</organism>
<evidence type="ECO:0000313" key="3">
    <source>
        <dbReference type="Proteomes" id="UP000675880"/>
    </source>
</evidence>
<accession>A0ABM8QDR7</accession>
<keyword evidence="3" id="KW-1185">Reference proteome</keyword>
<feature type="compositionally biased region" description="Basic and acidic residues" evidence="1">
    <location>
        <begin position="188"/>
        <end position="197"/>
    </location>
</feature>
<dbReference type="Proteomes" id="UP000675880">
    <property type="component" value="Unassembled WGS sequence"/>
</dbReference>
<name>A0ABM8QDR7_9BACT</name>
<sequence length="197" mass="22291">MRHCTANTVAGASLNYAVRGRTHGEPLHRREWDFSRECRPPRVPSARMGGEQPLFQRRLQELRDIGDPKLLHHVGPVGLRRLDADMQLLSDRSVRQPRPDQLQNFLLSRGQIFRTAPGHRAAARHSIRSRRNLTQIPLPTEPQDILIVIPHHLLSFITEPTHSTVNEDDQENPTKSAPALASSSTRPRPPESDSTRS</sequence>
<dbReference type="EMBL" id="CAJNBJ010000001">
    <property type="protein sequence ID" value="CAE6691694.1"/>
    <property type="molecule type" value="Genomic_DNA"/>
</dbReference>
<protein>
    <submittedName>
        <fullName evidence="2">Uncharacterized protein</fullName>
    </submittedName>
</protein>
<evidence type="ECO:0000313" key="2">
    <source>
        <dbReference type="EMBL" id="CAE6691694.1"/>
    </source>
</evidence>
<comment type="caution">
    <text evidence="2">The sequence shown here is derived from an EMBL/GenBank/DDBJ whole genome shotgun (WGS) entry which is preliminary data.</text>
</comment>
<feature type="region of interest" description="Disordered" evidence="1">
    <location>
        <begin position="161"/>
        <end position="197"/>
    </location>
</feature>